<evidence type="ECO:0000313" key="3">
    <source>
        <dbReference type="EMBL" id="CAD8749592.1"/>
    </source>
</evidence>
<name>A0A6U4VBF7_HEMAN</name>
<dbReference type="InterPro" id="IPR036034">
    <property type="entry name" value="PDZ_sf"/>
</dbReference>
<protein>
    <recommendedName>
        <fullName evidence="4">PDZ domain-containing protein</fullName>
    </recommendedName>
</protein>
<keyword evidence="2" id="KW-0732">Signal</keyword>
<accession>A0A6U4VBF7</accession>
<dbReference type="SUPFAM" id="SSF50156">
    <property type="entry name" value="PDZ domain-like"/>
    <property type="match status" value="1"/>
</dbReference>
<evidence type="ECO:0008006" key="4">
    <source>
        <dbReference type="Google" id="ProtNLM"/>
    </source>
</evidence>
<organism evidence="3">
    <name type="scientific">Hemiselmis andersenii</name>
    <name type="common">Cryptophyte alga</name>
    <dbReference type="NCBI Taxonomy" id="464988"/>
    <lineage>
        <taxon>Eukaryota</taxon>
        <taxon>Cryptophyceae</taxon>
        <taxon>Cryptomonadales</taxon>
        <taxon>Hemiselmidaceae</taxon>
        <taxon>Hemiselmis</taxon>
    </lineage>
</organism>
<evidence type="ECO:0000256" key="2">
    <source>
        <dbReference type="SAM" id="SignalP"/>
    </source>
</evidence>
<feature type="chain" id="PRO_5030160433" description="PDZ domain-containing protein" evidence="2">
    <location>
        <begin position="24"/>
        <end position="404"/>
    </location>
</feature>
<gene>
    <name evidence="3" type="ORF">HAND1043_LOCUS16089</name>
</gene>
<reference evidence="3" key="1">
    <citation type="submission" date="2021-01" db="EMBL/GenBank/DDBJ databases">
        <authorList>
            <person name="Corre E."/>
            <person name="Pelletier E."/>
            <person name="Niang G."/>
            <person name="Scheremetjew M."/>
            <person name="Finn R."/>
            <person name="Kale V."/>
            <person name="Holt S."/>
            <person name="Cochrane G."/>
            <person name="Meng A."/>
            <person name="Brown T."/>
            <person name="Cohen L."/>
        </authorList>
    </citation>
    <scope>NUCLEOTIDE SEQUENCE</scope>
    <source>
        <strain evidence="3">CCMP441</strain>
    </source>
</reference>
<dbReference type="EMBL" id="HBFK01026348">
    <property type="protein sequence ID" value="CAD8749592.1"/>
    <property type="molecule type" value="Transcribed_RNA"/>
</dbReference>
<feature type="signal peptide" evidence="2">
    <location>
        <begin position="1"/>
        <end position="23"/>
    </location>
</feature>
<feature type="compositionally biased region" description="Polar residues" evidence="1">
    <location>
        <begin position="394"/>
        <end position="404"/>
    </location>
</feature>
<dbReference type="Gene3D" id="2.30.42.10">
    <property type="match status" value="1"/>
</dbReference>
<feature type="region of interest" description="Disordered" evidence="1">
    <location>
        <begin position="379"/>
        <end position="404"/>
    </location>
</feature>
<proteinExistence type="predicted"/>
<dbReference type="AlphaFoldDB" id="A0A6U4VBF7"/>
<sequence>MSSIHPIFSFALVAAFIISVAEGFAPATPLSPSPKTFKTHPRAATLRSAGGFRKGNTGILGLRLQDSVPPGVGEVLSTYGVEPSKHAALLSELKPLLSPGQEGEASSPELEVVVERGPKGLGIVTDQNNIVVQNTGQPNLQVGDRITAVEGVPVTRAKGVADVLKEVLVKGQTQYKFVIERGGKASLESVLAALARTEGDALGDAGLYAQDAGGCGELLSVAESLEEQGGVSNAEGVLGFWKLVFTSDPTFALSGGVTGYGSAPLKLAMHWQCFQDKDPRGQTVEMIANMDMGTHAIAAVKGDWSMSGDGVLAESYSRLEYGGSLQATSPMSRDTRCTYVGETVRMARGSGGLFVYVRITAQEAGKEIAGWLEKKVAGSVGKGPSEARWEQMSKESGAQSTLGN</sequence>
<evidence type="ECO:0000256" key="1">
    <source>
        <dbReference type="SAM" id="MobiDB-lite"/>
    </source>
</evidence>